<gene>
    <name evidence="8" type="ORF">QP027_06155</name>
</gene>
<evidence type="ECO:0000313" key="8">
    <source>
        <dbReference type="EMBL" id="WIM68956.1"/>
    </source>
</evidence>
<feature type="transmembrane region" description="Helical" evidence="6">
    <location>
        <begin position="69"/>
        <end position="92"/>
    </location>
</feature>
<dbReference type="Pfam" id="PF12823">
    <property type="entry name" value="DUF3817"/>
    <property type="match status" value="1"/>
</dbReference>
<keyword evidence="3 6" id="KW-0812">Transmembrane</keyword>
<keyword evidence="4 6" id="KW-1133">Transmembrane helix</keyword>
<protein>
    <submittedName>
        <fullName evidence="8">DUF3817 domain-containing protein</fullName>
    </submittedName>
</protein>
<keyword evidence="9" id="KW-1185">Reference proteome</keyword>
<name>A0ABY8VH06_9CORY</name>
<feature type="domain" description="DUF3817" evidence="7">
    <location>
        <begin position="12"/>
        <end position="93"/>
    </location>
</feature>
<evidence type="ECO:0000256" key="5">
    <source>
        <dbReference type="ARBA" id="ARBA00023136"/>
    </source>
</evidence>
<organism evidence="8 9">
    <name type="scientific">Corynebacterium breve</name>
    <dbReference type="NCBI Taxonomy" id="3049799"/>
    <lineage>
        <taxon>Bacteria</taxon>
        <taxon>Bacillati</taxon>
        <taxon>Actinomycetota</taxon>
        <taxon>Actinomycetes</taxon>
        <taxon>Mycobacteriales</taxon>
        <taxon>Corynebacteriaceae</taxon>
        <taxon>Corynebacterium</taxon>
    </lineage>
</organism>
<accession>A0ABY8VH06</accession>
<feature type="transmembrane region" description="Helical" evidence="6">
    <location>
        <begin position="42"/>
        <end position="63"/>
    </location>
</feature>
<evidence type="ECO:0000256" key="1">
    <source>
        <dbReference type="ARBA" id="ARBA00004651"/>
    </source>
</evidence>
<dbReference type="Proteomes" id="UP001225598">
    <property type="component" value="Chromosome"/>
</dbReference>
<sequence length="161" mass="17468">MTGLTPKKLHLAAGILEFFTWTLLIVGMVLKYSGTTESVISIAGGIHGFGFLCFVILTILVWVNNKWSFGLGLVGLIVSVIPWAALAFTLWADKKGKLEGGWRFSDPAEQPTNLPDKILAQAVRHPIRSLIIALIIVALVFTLLVTLGQPYDPDAVADRIG</sequence>
<evidence type="ECO:0000256" key="3">
    <source>
        <dbReference type="ARBA" id="ARBA00022692"/>
    </source>
</evidence>
<evidence type="ECO:0000256" key="6">
    <source>
        <dbReference type="SAM" id="Phobius"/>
    </source>
</evidence>
<evidence type="ECO:0000256" key="2">
    <source>
        <dbReference type="ARBA" id="ARBA00022475"/>
    </source>
</evidence>
<keyword evidence="2" id="KW-1003">Cell membrane</keyword>
<reference evidence="8 9" key="1">
    <citation type="submission" date="2023-05" db="EMBL/GenBank/DDBJ databases">
        <title>Corynebacterium suedekumii sp. nov. and Corynebacterium breve sp. nov. isolated from raw cow's milk.</title>
        <authorList>
            <person name="Baer M.K."/>
            <person name="Mehl L."/>
            <person name="Hellmuth R."/>
            <person name="Marke G."/>
            <person name="Lipski A."/>
        </authorList>
    </citation>
    <scope>NUCLEOTIDE SEQUENCE [LARGE SCALE GENOMIC DNA]</scope>
    <source>
        <strain evidence="8 9">R4</strain>
    </source>
</reference>
<dbReference type="PANTHER" id="PTHR40077">
    <property type="entry name" value="MEMBRANE PROTEIN-RELATED"/>
    <property type="match status" value="1"/>
</dbReference>
<dbReference type="InterPro" id="IPR023845">
    <property type="entry name" value="DUF3817_TM"/>
</dbReference>
<dbReference type="PANTHER" id="PTHR40077:SF1">
    <property type="entry name" value="MEMBRANE PROTEIN"/>
    <property type="match status" value="1"/>
</dbReference>
<feature type="transmembrane region" description="Helical" evidence="6">
    <location>
        <begin position="127"/>
        <end position="147"/>
    </location>
</feature>
<evidence type="ECO:0000313" key="9">
    <source>
        <dbReference type="Proteomes" id="UP001225598"/>
    </source>
</evidence>
<feature type="transmembrane region" description="Helical" evidence="6">
    <location>
        <begin position="12"/>
        <end position="30"/>
    </location>
</feature>
<proteinExistence type="predicted"/>
<keyword evidence="5 6" id="KW-0472">Membrane</keyword>
<dbReference type="RefSeq" id="WP_284826846.1">
    <property type="nucleotide sequence ID" value="NZ_CP126969.1"/>
</dbReference>
<comment type="subcellular location">
    <subcellularLocation>
        <location evidence="1">Cell membrane</location>
        <topology evidence="1">Multi-pass membrane protein</topology>
    </subcellularLocation>
</comment>
<dbReference type="NCBIfam" id="TIGR03954">
    <property type="entry name" value="integ_memb_HG"/>
    <property type="match status" value="1"/>
</dbReference>
<evidence type="ECO:0000259" key="7">
    <source>
        <dbReference type="Pfam" id="PF12823"/>
    </source>
</evidence>
<evidence type="ECO:0000256" key="4">
    <source>
        <dbReference type="ARBA" id="ARBA00022989"/>
    </source>
</evidence>
<dbReference type="EMBL" id="CP126969">
    <property type="protein sequence ID" value="WIM68956.1"/>
    <property type="molecule type" value="Genomic_DNA"/>
</dbReference>